<dbReference type="InterPro" id="IPR036388">
    <property type="entry name" value="WH-like_DNA-bd_sf"/>
</dbReference>
<keyword evidence="3" id="KW-0804">Transcription</keyword>
<dbReference type="EMBL" id="CAFBMR010000066">
    <property type="protein sequence ID" value="CAB4921218.1"/>
    <property type="molecule type" value="Genomic_DNA"/>
</dbReference>
<dbReference type="GO" id="GO:0003700">
    <property type="term" value="F:DNA-binding transcription factor activity"/>
    <property type="evidence" value="ECO:0007669"/>
    <property type="project" value="InterPro"/>
</dbReference>
<keyword evidence="2" id="KW-0238">DNA-binding</keyword>
<dbReference type="InterPro" id="IPR000524">
    <property type="entry name" value="Tscrpt_reg_HTH_GntR"/>
</dbReference>
<dbReference type="SUPFAM" id="SSF48008">
    <property type="entry name" value="GntR ligand-binding domain-like"/>
    <property type="match status" value="1"/>
</dbReference>
<proteinExistence type="predicted"/>
<dbReference type="PROSITE" id="PS50949">
    <property type="entry name" value="HTH_GNTR"/>
    <property type="match status" value="1"/>
</dbReference>
<dbReference type="CDD" id="cd07377">
    <property type="entry name" value="WHTH_GntR"/>
    <property type="match status" value="1"/>
</dbReference>
<dbReference type="Gene3D" id="1.10.10.10">
    <property type="entry name" value="Winged helix-like DNA-binding domain superfamily/Winged helix DNA-binding domain"/>
    <property type="match status" value="1"/>
</dbReference>
<evidence type="ECO:0000256" key="1">
    <source>
        <dbReference type="ARBA" id="ARBA00023015"/>
    </source>
</evidence>
<dbReference type="InterPro" id="IPR011711">
    <property type="entry name" value="GntR_C"/>
</dbReference>
<dbReference type="AlphaFoldDB" id="A0A6J7HPA1"/>
<dbReference type="PRINTS" id="PR00035">
    <property type="entry name" value="HTHGNTR"/>
</dbReference>
<dbReference type="InterPro" id="IPR008920">
    <property type="entry name" value="TF_FadR/GntR_C"/>
</dbReference>
<protein>
    <submittedName>
        <fullName evidence="5">Unannotated protein</fullName>
    </submittedName>
</protein>
<evidence type="ECO:0000256" key="2">
    <source>
        <dbReference type="ARBA" id="ARBA00023125"/>
    </source>
</evidence>
<feature type="domain" description="HTH gntR-type" evidence="4">
    <location>
        <begin position="1"/>
        <end position="69"/>
    </location>
</feature>
<gene>
    <name evidence="5" type="ORF">UFOPK3610_01423</name>
</gene>
<reference evidence="5" key="1">
    <citation type="submission" date="2020-05" db="EMBL/GenBank/DDBJ databases">
        <authorList>
            <person name="Chiriac C."/>
            <person name="Salcher M."/>
            <person name="Ghai R."/>
            <person name="Kavagutti S V."/>
        </authorList>
    </citation>
    <scope>NUCLEOTIDE SEQUENCE</scope>
</reference>
<name>A0A6J7HPA1_9ZZZZ</name>
<dbReference type="SMART" id="SM00895">
    <property type="entry name" value="FCD"/>
    <property type="match status" value="1"/>
</dbReference>
<dbReference type="PANTHER" id="PTHR43537">
    <property type="entry name" value="TRANSCRIPTIONAL REGULATOR, GNTR FAMILY"/>
    <property type="match status" value="1"/>
</dbReference>
<accession>A0A6J7HPA1</accession>
<dbReference type="Pfam" id="PF00392">
    <property type="entry name" value="GntR"/>
    <property type="match status" value="1"/>
</dbReference>
<dbReference type="SMART" id="SM00345">
    <property type="entry name" value="HTH_GNTR"/>
    <property type="match status" value="1"/>
</dbReference>
<dbReference type="Pfam" id="PF07729">
    <property type="entry name" value="FCD"/>
    <property type="match status" value="1"/>
</dbReference>
<sequence length="231" mass="25300">MSVTDSVIEKIRDLIVSGQIQPGDRLPPEQELATRLSVSRSSLREAVRALSQANVLDVRRGDGTYVTSLEPQLLLSGMSFVVDLMSDSTLVEVFEVRRLLEPAATALAAQRITPERLEVLRISLKEMKGAHGAEELIYRDMEFHGEIAAATGNASLCSILEGIFTRGLRARVWRASLSGVKAMTLSEHGHILDALADRDPVLAAAAATLHLSESEKWLREYLDLNVGLKKS</sequence>
<dbReference type="Gene3D" id="1.20.120.530">
    <property type="entry name" value="GntR ligand-binding domain-like"/>
    <property type="match status" value="1"/>
</dbReference>
<dbReference type="GO" id="GO:0003677">
    <property type="term" value="F:DNA binding"/>
    <property type="evidence" value="ECO:0007669"/>
    <property type="project" value="UniProtKB-KW"/>
</dbReference>
<evidence type="ECO:0000313" key="5">
    <source>
        <dbReference type="EMBL" id="CAB4921218.1"/>
    </source>
</evidence>
<organism evidence="5">
    <name type="scientific">freshwater metagenome</name>
    <dbReference type="NCBI Taxonomy" id="449393"/>
    <lineage>
        <taxon>unclassified sequences</taxon>
        <taxon>metagenomes</taxon>
        <taxon>ecological metagenomes</taxon>
    </lineage>
</organism>
<dbReference type="InterPro" id="IPR036390">
    <property type="entry name" value="WH_DNA-bd_sf"/>
</dbReference>
<dbReference type="PANTHER" id="PTHR43537:SF5">
    <property type="entry name" value="UXU OPERON TRANSCRIPTIONAL REGULATOR"/>
    <property type="match status" value="1"/>
</dbReference>
<evidence type="ECO:0000259" key="4">
    <source>
        <dbReference type="PROSITE" id="PS50949"/>
    </source>
</evidence>
<dbReference type="SUPFAM" id="SSF46785">
    <property type="entry name" value="Winged helix' DNA-binding domain"/>
    <property type="match status" value="1"/>
</dbReference>
<keyword evidence="1" id="KW-0805">Transcription regulation</keyword>
<evidence type="ECO:0000256" key="3">
    <source>
        <dbReference type="ARBA" id="ARBA00023163"/>
    </source>
</evidence>